<dbReference type="AlphaFoldDB" id="A0ABD6AYE5"/>
<feature type="transmembrane region" description="Helical" evidence="1">
    <location>
        <begin position="70"/>
        <end position="89"/>
    </location>
</feature>
<accession>A0ABD6AYE5</accession>
<feature type="transmembrane region" description="Helical" evidence="1">
    <location>
        <begin position="109"/>
        <end position="132"/>
    </location>
</feature>
<evidence type="ECO:0000256" key="1">
    <source>
        <dbReference type="SAM" id="Phobius"/>
    </source>
</evidence>
<gene>
    <name evidence="2" type="ORF">ACFSBT_16020</name>
</gene>
<evidence type="ECO:0000313" key="3">
    <source>
        <dbReference type="Proteomes" id="UP001597187"/>
    </source>
</evidence>
<comment type="caution">
    <text evidence="2">The sequence shown here is derived from an EMBL/GenBank/DDBJ whole genome shotgun (WGS) entry which is preliminary data.</text>
</comment>
<feature type="transmembrane region" description="Helical" evidence="1">
    <location>
        <begin position="144"/>
        <end position="167"/>
    </location>
</feature>
<sequence>MSPAPLAPVALVIEPVLWVPVAMLGGFFAALVMDVPMSRLEEGTTPPLVAASVLYGQPPTRLDAAQARSVHYIAGIFAGVLYAVVALVLDAVLPAGALVADVPVLPHVLSGLVTGGFLYAFFAFVVLPRYGGGKRTVGATVRRSWALSVAVFVAALLLFVPLFSFLFA</sequence>
<evidence type="ECO:0000313" key="2">
    <source>
        <dbReference type="EMBL" id="MFD1514789.1"/>
    </source>
</evidence>
<keyword evidence="1" id="KW-0472">Membrane</keyword>
<keyword evidence="1" id="KW-0812">Transmembrane</keyword>
<proteinExistence type="predicted"/>
<reference evidence="2 3" key="1">
    <citation type="journal article" date="2019" name="Int. J. Syst. Evol. Microbiol.">
        <title>The Global Catalogue of Microorganisms (GCM) 10K type strain sequencing project: providing services to taxonomists for standard genome sequencing and annotation.</title>
        <authorList>
            <consortium name="The Broad Institute Genomics Platform"/>
            <consortium name="The Broad Institute Genome Sequencing Center for Infectious Disease"/>
            <person name="Wu L."/>
            <person name="Ma J."/>
        </authorList>
    </citation>
    <scope>NUCLEOTIDE SEQUENCE [LARGE SCALE GENOMIC DNA]</scope>
    <source>
        <strain evidence="2 3">CGMCC 1.12563</strain>
    </source>
</reference>
<organism evidence="2 3">
    <name type="scientific">Halomarina rubra</name>
    <dbReference type="NCBI Taxonomy" id="2071873"/>
    <lineage>
        <taxon>Archaea</taxon>
        <taxon>Methanobacteriati</taxon>
        <taxon>Methanobacteriota</taxon>
        <taxon>Stenosarchaea group</taxon>
        <taxon>Halobacteria</taxon>
        <taxon>Halobacteriales</taxon>
        <taxon>Natronomonadaceae</taxon>
        <taxon>Halomarina</taxon>
    </lineage>
</organism>
<keyword evidence="1" id="KW-1133">Transmembrane helix</keyword>
<name>A0ABD6AYE5_9EURY</name>
<dbReference type="EMBL" id="JBHUDC010000008">
    <property type="protein sequence ID" value="MFD1514789.1"/>
    <property type="molecule type" value="Genomic_DNA"/>
</dbReference>
<dbReference type="Proteomes" id="UP001597187">
    <property type="component" value="Unassembled WGS sequence"/>
</dbReference>
<keyword evidence="3" id="KW-1185">Reference proteome</keyword>
<feature type="transmembrane region" description="Helical" evidence="1">
    <location>
        <begin position="6"/>
        <end position="32"/>
    </location>
</feature>
<protein>
    <submittedName>
        <fullName evidence="2">Uncharacterized protein</fullName>
    </submittedName>
</protein>
<dbReference type="RefSeq" id="WP_250874726.1">
    <property type="nucleotide sequence ID" value="NZ_JALXFV010000008.1"/>
</dbReference>